<dbReference type="Gene3D" id="1.10.287.1490">
    <property type="match status" value="1"/>
</dbReference>
<evidence type="ECO:0000313" key="5">
    <source>
        <dbReference type="EMBL" id="QUS55403.1"/>
    </source>
</evidence>
<feature type="coiled-coil region" evidence="2">
    <location>
        <begin position="257"/>
        <end position="284"/>
    </location>
</feature>
<protein>
    <submittedName>
        <fullName evidence="5">Phage tail protein</fullName>
    </submittedName>
</protein>
<keyword evidence="6" id="KW-1185">Reference proteome</keyword>
<evidence type="ECO:0000256" key="3">
    <source>
        <dbReference type="SAM" id="MobiDB-lite"/>
    </source>
</evidence>
<dbReference type="RefSeq" id="WP_075698029.1">
    <property type="nucleotide sequence ID" value="NZ_CP074126.1"/>
</dbReference>
<gene>
    <name evidence="5" type="ORF">KGB56_19065</name>
</gene>
<evidence type="ECO:0000256" key="1">
    <source>
        <dbReference type="ARBA" id="ARBA00023054"/>
    </source>
</evidence>
<keyword evidence="1 2" id="KW-0175">Coiled coil</keyword>
<feature type="compositionally biased region" description="Low complexity" evidence="3">
    <location>
        <begin position="98"/>
        <end position="127"/>
    </location>
</feature>
<feature type="compositionally biased region" description="Gly residues" evidence="3">
    <location>
        <begin position="10"/>
        <end position="20"/>
    </location>
</feature>
<feature type="compositionally biased region" description="Basic and acidic residues" evidence="3">
    <location>
        <begin position="86"/>
        <end position="97"/>
    </location>
</feature>
<reference evidence="5 6" key="1">
    <citation type="journal article" date="2021" name="Angew. Chem. Int. Ed. Engl.">
        <title>A novel family of nonribosomal peptides modulate collective behavior in Pseudovibrio bacteria isolated from marine sponges.</title>
        <authorList>
            <person name="Ioca L.P."/>
            <person name="Dai Y."/>
            <person name="Kunakom S."/>
            <person name="Diaz-Espinosa J."/>
            <person name="Krunic A."/>
            <person name="Crnkovic C.M."/>
            <person name="Orjala J."/>
            <person name="Sanchez L.M."/>
            <person name="Ferreira A.G."/>
            <person name="Berlinck R.G.S."/>
            <person name="Eustaquio A.S."/>
        </authorList>
    </citation>
    <scope>NUCLEOTIDE SEQUENCE [LARGE SCALE GENOMIC DNA]</scope>
    <source>
        <strain evidence="5 6">Ab134</strain>
    </source>
</reference>
<feature type="region of interest" description="Disordered" evidence="3">
    <location>
        <begin position="1"/>
        <end position="217"/>
    </location>
</feature>
<proteinExistence type="predicted"/>
<dbReference type="EMBL" id="CP074126">
    <property type="protein sequence ID" value="QUS55403.1"/>
    <property type="molecule type" value="Genomic_DNA"/>
</dbReference>
<evidence type="ECO:0000256" key="2">
    <source>
        <dbReference type="SAM" id="Coils"/>
    </source>
</evidence>
<feature type="compositionally biased region" description="Low complexity" evidence="3">
    <location>
        <begin position="21"/>
        <end position="34"/>
    </location>
</feature>
<keyword evidence="4" id="KW-0472">Membrane</keyword>
<feature type="compositionally biased region" description="Low complexity" evidence="3">
    <location>
        <begin position="143"/>
        <end position="176"/>
    </location>
</feature>
<feature type="compositionally biased region" description="Basic and acidic residues" evidence="3">
    <location>
        <begin position="40"/>
        <end position="49"/>
    </location>
</feature>
<accession>A0ABX8AKA6</accession>
<feature type="compositionally biased region" description="Low complexity" evidence="3">
    <location>
        <begin position="50"/>
        <end position="71"/>
    </location>
</feature>
<evidence type="ECO:0000256" key="4">
    <source>
        <dbReference type="SAM" id="Phobius"/>
    </source>
</evidence>
<dbReference type="Proteomes" id="UP000680706">
    <property type="component" value="Chromosome"/>
</dbReference>
<name>A0ABX8AKA6_9HYPH</name>
<dbReference type="PANTHER" id="PTHR18870">
    <property type="entry name" value="PROTEIN TAG-278-RELATED"/>
    <property type="match status" value="1"/>
</dbReference>
<evidence type="ECO:0000313" key="6">
    <source>
        <dbReference type="Proteomes" id="UP000680706"/>
    </source>
</evidence>
<sequence length="644" mass="64733">MAADDKKGGASTGAGSGGGTSSRKSPLSSGSRKPVTIDLPAKDVSKTEKPAASAGATAKAAASKATSSKPGAVPPTGKQQSQTAAKTEKTEATKAADAKPATGAKPAAGAKSSTSTAKPTAAASAKTTADEKKTATDEKKAADTASAAKAAAGKTTAASKATTASKTSTSAAAKEPANAKDDKAGSGGKDTPPPPPPSGKGPGGPADKPPHPPKQGAGFGAMLAAGVIGALIVAGAGFGLHQAGMLQMVGAGSSQNATEVQAMLESSKNRYSQLKEEIAALREHASGSYAAKDTIEKLTSQLDAIQKETSTKLNDATAGVTQRVQEQISTLGAEIKELNEFISNGAAGDGAAVASLKKTQDQLAKQVADLTTASQKNAEQVLKGVQGSLTDLQKQFQALKEAPTQLKDLSSQLAVTGSKVDEALAQIGKLTAEQKVLEGKIEALTQSTAETTKQMTARVDRLEKALGTASAQERAARAIAIASLRNAVDSGDSYEAELAAVEAVLPNDAAELAPLKASAATGIPSSAALIAGFGQVARDMSAVSLTSENDDVVDRLFSSAKSLVSVRTPNDSEGTSSSAVLGTMEARVTAGDLAGAIKAYDALPEPMQKVGAAWAEQVKARLAADELVKKITAQVLKSLVSENK</sequence>
<keyword evidence="4" id="KW-1133">Transmembrane helix</keyword>
<dbReference type="PANTHER" id="PTHR18870:SF9">
    <property type="entry name" value="PROTEIN TAG-278-RELATED"/>
    <property type="match status" value="1"/>
</dbReference>
<keyword evidence="4" id="KW-0812">Transmembrane</keyword>
<feature type="compositionally biased region" description="Basic and acidic residues" evidence="3">
    <location>
        <begin position="128"/>
        <end position="142"/>
    </location>
</feature>
<organism evidence="5 6">
    <name type="scientific">Pseudovibrio brasiliensis</name>
    <dbReference type="NCBI Taxonomy" id="1898042"/>
    <lineage>
        <taxon>Bacteria</taxon>
        <taxon>Pseudomonadati</taxon>
        <taxon>Pseudomonadota</taxon>
        <taxon>Alphaproteobacteria</taxon>
        <taxon>Hyphomicrobiales</taxon>
        <taxon>Stappiaceae</taxon>
        <taxon>Pseudovibrio</taxon>
    </lineage>
</organism>
<feature type="transmembrane region" description="Helical" evidence="4">
    <location>
        <begin position="217"/>
        <end position="240"/>
    </location>
</feature>